<organism evidence="2">
    <name type="scientific">Lepeophtheirus salmonis</name>
    <name type="common">Salmon louse</name>
    <name type="synonym">Caligus salmonis</name>
    <dbReference type="NCBI Taxonomy" id="72036"/>
    <lineage>
        <taxon>Eukaryota</taxon>
        <taxon>Metazoa</taxon>
        <taxon>Ecdysozoa</taxon>
        <taxon>Arthropoda</taxon>
        <taxon>Crustacea</taxon>
        <taxon>Multicrustacea</taxon>
        <taxon>Hexanauplia</taxon>
        <taxon>Copepoda</taxon>
        <taxon>Siphonostomatoida</taxon>
        <taxon>Caligidae</taxon>
        <taxon>Lepeophtheirus</taxon>
    </lineage>
</organism>
<feature type="chain" id="PRO_5005488817" evidence="1">
    <location>
        <begin position="27"/>
        <end position="223"/>
    </location>
</feature>
<evidence type="ECO:0000313" key="2">
    <source>
        <dbReference type="EMBL" id="CDW39570.1"/>
    </source>
</evidence>
<feature type="signal peptide" evidence="1">
    <location>
        <begin position="1"/>
        <end position="26"/>
    </location>
</feature>
<name>A0A0K2UNE9_LEPSM</name>
<dbReference type="OrthoDB" id="294378at2759"/>
<accession>A0A0K2UNE9</accession>
<dbReference type="AlphaFoldDB" id="A0A0K2UNE9"/>
<feature type="non-terminal residue" evidence="2">
    <location>
        <position position="223"/>
    </location>
</feature>
<dbReference type="EMBL" id="HACA01022209">
    <property type="protein sequence ID" value="CDW39570.1"/>
    <property type="molecule type" value="Transcribed_RNA"/>
</dbReference>
<keyword evidence="1" id="KW-0732">Signal</keyword>
<evidence type="ECO:0000256" key="1">
    <source>
        <dbReference type="SAM" id="SignalP"/>
    </source>
</evidence>
<protein>
    <submittedName>
        <fullName evidence="2">Uncharacterized protein</fullName>
    </submittedName>
</protein>
<reference evidence="2" key="1">
    <citation type="submission" date="2014-05" db="EMBL/GenBank/DDBJ databases">
        <authorList>
            <person name="Chronopoulou M."/>
        </authorList>
    </citation>
    <scope>NUCLEOTIDE SEQUENCE</scope>
    <source>
        <tissue evidence="2">Whole organism</tissue>
    </source>
</reference>
<sequence length="223" mass="25885">MCRSSCRSSWFLALITILLYLHPSQGYRYGYYSLCNLIPSKQTWQKNNGYQLQAWIKSVIPYPSKENDILAGFTSDSDYVSVTEVKSPSGLRWKAFGTKRLDGWLYGRMDFKWRFLSNETLYVFPDFKSAIIGTFTRDGDFVEGFESRITHYRCRDGVMELKYLNPKDNALLLKPFTPNTHSLSKTPLIRDPLEKRNVFLSNSVNIPTLKNEDSLYAKRNMPP</sequence>
<proteinExistence type="predicted"/>